<keyword evidence="4" id="KW-1185">Reference proteome</keyword>
<dbReference type="Gene3D" id="1.10.340.70">
    <property type="match status" value="1"/>
</dbReference>
<dbReference type="InterPro" id="IPR041588">
    <property type="entry name" value="Integrase_H2C2"/>
</dbReference>
<comment type="caution">
    <text evidence="3">The sequence shown here is derived from an EMBL/GenBank/DDBJ whole genome shotgun (WGS) entry which is preliminary data.</text>
</comment>
<proteinExistence type="predicted"/>
<reference evidence="3 4" key="1">
    <citation type="journal article" date="2019" name="Sci. Rep.">
        <title>Orb-weaving spider Araneus ventricosus genome elucidates the spidroin gene catalogue.</title>
        <authorList>
            <person name="Kono N."/>
            <person name="Nakamura H."/>
            <person name="Ohtoshi R."/>
            <person name="Moran D.A.P."/>
            <person name="Shinohara A."/>
            <person name="Yoshida Y."/>
            <person name="Fujiwara M."/>
            <person name="Mori M."/>
            <person name="Tomita M."/>
            <person name="Arakawa K."/>
        </authorList>
    </citation>
    <scope>NUCLEOTIDE SEQUENCE [LARGE SCALE GENOMIC DNA]</scope>
</reference>
<dbReference type="GO" id="GO:0003964">
    <property type="term" value="F:RNA-directed DNA polymerase activity"/>
    <property type="evidence" value="ECO:0007669"/>
    <property type="project" value="UniProtKB-EC"/>
</dbReference>
<dbReference type="PANTHER" id="PTHR37984:SF15">
    <property type="entry name" value="INTEGRASE CATALYTIC DOMAIN-CONTAINING PROTEIN"/>
    <property type="match status" value="1"/>
</dbReference>
<gene>
    <name evidence="3" type="ORF">AVEN_224493_1</name>
</gene>
<dbReference type="Pfam" id="PF17921">
    <property type="entry name" value="Integrase_H2C2"/>
    <property type="match status" value="1"/>
</dbReference>
<protein>
    <recommendedName>
        <fullName evidence="1">RNA-directed DNA polymerase</fullName>
        <ecNumber evidence="1">2.7.7.49</ecNumber>
    </recommendedName>
</protein>
<feature type="domain" description="Integrase zinc-binding" evidence="2">
    <location>
        <begin position="1"/>
        <end position="38"/>
    </location>
</feature>
<sequence length="86" mass="9914">MGVRKTKERIRYNFYWPNMSNDIADFVRTCMGCQLRRKDKISDRAPITPVALPELPFETVTLDLVHIEPPSGRDIQVMFSLNGSDD</sequence>
<accession>A0A4Y2L543</accession>
<dbReference type="AlphaFoldDB" id="A0A4Y2L543"/>
<dbReference type="OrthoDB" id="6433398at2759"/>
<name>A0A4Y2L543_ARAVE</name>
<dbReference type="Proteomes" id="UP000499080">
    <property type="component" value="Unassembled WGS sequence"/>
</dbReference>
<dbReference type="EC" id="2.7.7.49" evidence="1"/>
<organism evidence="3 4">
    <name type="scientific">Araneus ventricosus</name>
    <name type="common">Orbweaver spider</name>
    <name type="synonym">Epeira ventricosa</name>
    <dbReference type="NCBI Taxonomy" id="182803"/>
    <lineage>
        <taxon>Eukaryota</taxon>
        <taxon>Metazoa</taxon>
        <taxon>Ecdysozoa</taxon>
        <taxon>Arthropoda</taxon>
        <taxon>Chelicerata</taxon>
        <taxon>Arachnida</taxon>
        <taxon>Araneae</taxon>
        <taxon>Araneomorphae</taxon>
        <taxon>Entelegynae</taxon>
        <taxon>Araneoidea</taxon>
        <taxon>Araneidae</taxon>
        <taxon>Araneus</taxon>
    </lineage>
</organism>
<evidence type="ECO:0000259" key="2">
    <source>
        <dbReference type="Pfam" id="PF17921"/>
    </source>
</evidence>
<evidence type="ECO:0000313" key="4">
    <source>
        <dbReference type="Proteomes" id="UP000499080"/>
    </source>
</evidence>
<dbReference type="PANTHER" id="PTHR37984">
    <property type="entry name" value="PROTEIN CBG26694"/>
    <property type="match status" value="1"/>
</dbReference>
<evidence type="ECO:0000256" key="1">
    <source>
        <dbReference type="ARBA" id="ARBA00012493"/>
    </source>
</evidence>
<evidence type="ECO:0000313" key="3">
    <source>
        <dbReference type="EMBL" id="GBN09821.1"/>
    </source>
</evidence>
<dbReference type="EMBL" id="BGPR01005397">
    <property type="protein sequence ID" value="GBN09821.1"/>
    <property type="molecule type" value="Genomic_DNA"/>
</dbReference>
<dbReference type="InterPro" id="IPR050951">
    <property type="entry name" value="Retrovirus_Pol_polyprotein"/>
</dbReference>